<name>A0ABW2FLV5_9ACTN</name>
<keyword evidence="1" id="KW-0732">Signal</keyword>
<reference evidence="4" key="1">
    <citation type="journal article" date="2019" name="Int. J. Syst. Evol. Microbiol.">
        <title>The Global Catalogue of Microorganisms (GCM) 10K type strain sequencing project: providing services to taxonomists for standard genome sequencing and annotation.</title>
        <authorList>
            <consortium name="The Broad Institute Genomics Platform"/>
            <consortium name="The Broad Institute Genome Sequencing Center for Infectious Disease"/>
            <person name="Wu L."/>
            <person name="Ma J."/>
        </authorList>
    </citation>
    <scope>NUCLEOTIDE SEQUENCE [LARGE SCALE GENOMIC DNA]</scope>
    <source>
        <strain evidence="4">CGMCC 1.12859</strain>
    </source>
</reference>
<evidence type="ECO:0000313" key="4">
    <source>
        <dbReference type="Proteomes" id="UP001596435"/>
    </source>
</evidence>
<feature type="domain" description="DUF305" evidence="2">
    <location>
        <begin position="57"/>
        <end position="195"/>
    </location>
</feature>
<organism evidence="3 4">
    <name type="scientific">Kitasatospora paranensis</name>
    <dbReference type="NCBI Taxonomy" id="258053"/>
    <lineage>
        <taxon>Bacteria</taxon>
        <taxon>Bacillati</taxon>
        <taxon>Actinomycetota</taxon>
        <taxon>Actinomycetes</taxon>
        <taxon>Kitasatosporales</taxon>
        <taxon>Streptomycetaceae</taxon>
        <taxon>Kitasatospora</taxon>
    </lineage>
</organism>
<feature type="signal peptide" evidence="1">
    <location>
        <begin position="1"/>
        <end position="25"/>
    </location>
</feature>
<feature type="chain" id="PRO_5047461855" evidence="1">
    <location>
        <begin position="26"/>
        <end position="202"/>
    </location>
</feature>
<dbReference type="InterPro" id="IPR005183">
    <property type="entry name" value="DUF305_CopM-like"/>
</dbReference>
<keyword evidence="4" id="KW-1185">Reference proteome</keyword>
<comment type="caution">
    <text evidence="3">The sequence shown here is derived from an EMBL/GenBank/DDBJ whole genome shotgun (WGS) entry which is preliminary data.</text>
</comment>
<evidence type="ECO:0000256" key="1">
    <source>
        <dbReference type="SAM" id="SignalP"/>
    </source>
</evidence>
<dbReference type="Pfam" id="PF03713">
    <property type="entry name" value="DUF305"/>
    <property type="match status" value="1"/>
</dbReference>
<accession>A0ABW2FLV5</accession>
<dbReference type="EMBL" id="JBHTAJ010000002">
    <property type="protein sequence ID" value="MFC7178246.1"/>
    <property type="molecule type" value="Genomic_DNA"/>
</dbReference>
<protein>
    <submittedName>
        <fullName evidence="3">DUF305 domain-containing protein</fullName>
    </submittedName>
</protein>
<evidence type="ECO:0000259" key="2">
    <source>
        <dbReference type="Pfam" id="PF03713"/>
    </source>
</evidence>
<evidence type="ECO:0000313" key="3">
    <source>
        <dbReference type="EMBL" id="MFC7178246.1"/>
    </source>
</evidence>
<dbReference type="Gene3D" id="1.20.1260.10">
    <property type="match status" value="1"/>
</dbReference>
<sequence length="202" mass="20106">MRSAFIVAAGAALAVTAGLVAVAGAAGSGRPVPAGPAAARPATGVPSGGPGAFGPTDVAWLQLLTPMTEQAVRLAALAGTRAADPGLRSLAGSIATAHGAELSRLRACEQRAGVGATDVHAGHDMPGMTTAAEYTAAEQAAGSAFDRIVEDRLREYLEQSVKLAGSEDANGTEPGVQQLAADLARSRSAELSRLDGIAARQG</sequence>
<dbReference type="RefSeq" id="WP_345708917.1">
    <property type="nucleotide sequence ID" value="NZ_BAABKV010000001.1"/>
</dbReference>
<dbReference type="InterPro" id="IPR012347">
    <property type="entry name" value="Ferritin-like"/>
</dbReference>
<dbReference type="Proteomes" id="UP001596435">
    <property type="component" value="Unassembled WGS sequence"/>
</dbReference>
<proteinExistence type="predicted"/>
<gene>
    <name evidence="3" type="ORF">ACFQMG_01565</name>
</gene>